<dbReference type="EMBL" id="BJXX01000162">
    <property type="protein sequence ID" value="GEN35991.1"/>
    <property type="molecule type" value="Genomic_DNA"/>
</dbReference>
<dbReference type="AlphaFoldDB" id="A0A511VCA7"/>
<protein>
    <submittedName>
        <fullName evidence="2">Uncharacterized protein</fullName>
    </submittedName>
</protein>
<evidence type="ECO:0000313" key="2">
    <source>
        <dbReference type="EMBL" id="GEN35991.1"/>
    </source>
</evidence>
<feature type="transmembrane region" description="Helical" evidence="1">
    <location>
        <begin position="207"/>
        <end position="230"/>
    </location>
</feature>
<dbReference type="NCBIfam" id="NF038403">
    <property type="entry name" value="perm_prefix_1"/>
    <property type="match status" value="1"/>
</dbReference>
<evidence type="ECO:0000256" key="1">
    <source>
        <dbReference type="SAM" id="Phobius"/>
    </source>
</evidence>
<evidence type="ECO:0000313" key="3">
    <source>
        <dbReference type="Proteomes" id="UP000321157"/>
    </source>
</evidence>
<proteinExistence type="predicted"/>
<keyword evidence="1" id="KW-1133">Transmembrane helix</keyword>
<keyword evidence="3" id="KW-1185">Reference proteome</keyword>
<keyword evidence="1" id="KW-0472">Membrane</keyword>
<feature type="transmembrane region" description="Helical" evidence="1">
    <location>
        <begin position="106"/>
        <end position="128"/>
    </location>
</feature>
<dbReference type="Proteomes" id="UP000321157">
    <property type="component" value="Unassembled WGS sequence"/>
</dbReference>
<feature type="transmembrane region" description="Helical" evidence="1">
    <location>
        <begin position="236"/>
        <end position="252"/>
    </location>
</feature>
<organism evidence="2 3">
    <name type="scientific">Aneurinibacillus danicus</name>
    <dbReference type="NCBI Taxonomy" id="267746"/>
    <lineage>
        <taxon>Bacteria</taxon>
        <taxon>Bacillati</taxon>
        <taxon>Bacillota</taxon>
        <taxon>Bacilli</taxon>
        <taxon>Bacillales</taxon>
        <taxon>Paenibacillaceae</taxon>
        <taxon>Aneurinibacillus group</taxon>
        <taxon>Aneurinibacillus</taxon>
    </lineage>
</organism>
<gene>
    <name evidence="2" type="ORF">ADA01nite_34510</name>
</gene>
<accession>A0A511VCA7</accession>
<dbReference type="InterPro" id="IPR047928">
    <property type="entry name" value="Perm_prefix_1"/>
</dbReference>
<feature type="transmembrane region" description="Helical" evidence="1">
    <location>
        <begin position="135"/>
        <end position="154"/>
    </location>
</feature>
<feature type="transmembrane region" description="Helical" evidence="1">
    <location>
        <begin position="264"/>
        <end position="284"/>
    </location>
</feature>
<name>A0A511VCA7_9BACL</name>
<keyword evidence="1" id="KW-0812">Transmembrane</keyword>
<dbReference type="OrthoDB" id="4822551at2"/>
<feature type="transmembrane region" description="Helical" evidence="1">
    <location>
        <begin position="166"/>
        <end position="186"/>
    </location>
</feature>
<comment type="caution">
    <text evidence="2">The sequence shown here is derived from an EMBL/GenBank/DDBJ whole genome shotgun (WGS) entry which is preliminary data.</text>
</comment>
<feature type="transmembrane region" description="Helical" evidence="1">
    <location>
        <begin position="79"/>
        <end position="100"/>
    </location>
</feature>
<dbReference type="RefSeq" id="WP_146811501.1">
    <property type="nucleotide sequence ID" value="NZ_BJXX01000162.1"/>
</dbReference>
<reference evidence="2 3" key="1">
    <citation type="submission" date="2019-07" db="EMBL/GenBank/DDBJ databases">
        <title>Whole genome shotgun sequence of Aneurinibacillus danicus NBRC 102444.</title>
        <authorList>
            <person name="Hosoyama A."/>
            <person name="Uohara A."/>
            <person name="Ohji S."/>
            <person name="Ichikawa N."/>
        </authorList>
    </citation>
    <scope>NUCLEOTIDE SEQUENCE [LARGE SCALE GENOMIC DNA]</scope>
    <source>
        <strain evidence="2 3">NBRC 102444</strain>
    </source>
</reference>
<sequence length="287" mass="32171">MNRFDSYIEQILERIECGEEERGDMREEIRSHLEAAREAYMEQGYSEEEAIRRSVADFGVADEIGEGLQHSLFPYRKELLTFIGMGTILYSVSGYLHSLFTYGEAHVIWVTLSMIFGTCLVLASIYPAYLANRKVMLGAILIGTTFCAAFGFLLLETSEDWYAKPLYALGTLIATVSLVMVFMTALKGIGSKSESPRERTARTVIHVFNLAIGFVVLGLAAIMTYGGLIFGGVSPFLLVPIGMVAFWGFSYWMQYRMRKSRTAVSYLFGGFSFIFIGCVIYMIVGRM</sequence>